<feature type="transmembrane region" description="Helical" evidence="2">
    <location>
        <begin position="13"/>
        <end position="32"/>
    </location>
</feature>
<dbReference type="Pfam" id="PF03967">
    <property type="entry name" value="PRCH"/>
    <property type="match status" value="1"/>
</dbReference>
<dbReference type="InterPro" id="IPR005652">
    <property type="entry name" value="Photo_RC_H"/>
</dbReference>
<dbReference type="SUPFAM" id="SSF50346">
    <property type="entry name" value="PRC-barrel domain"/>
    <property type="match status" value="1"/>
</dbReference>
<feature type="region of interest" description="Disordered" evidence="1">
    <location>
        <begin position="71"/>
        <end position="94"/>
    </location>
</feature>
<dbReference type="RefSeq" id="WP_210852969.1">
    <property type="nucleotide sequence ID" value="NZ_JAGQDD010000003.1"/>
</dbReference>
<evidence type="ECO:0000313" key="5">
    <source>
        <dbReference type="EMBL" id="MBQ0930350.1"/>
    </source>
</evidence>
<gene>
    <name evidence="5" type="primary">puhA</name>
    <name evidence="5" type="ORF">KAK03_07605</name>
</gene>
<sequence>MSHLGAITHNIDIAQVVLYMFWIFFAGLIYYLHRENKREGYPLESDGRGGRVVIQGFPAVPAPKTFLLRDGSTRQAPGANSAPEPLVGGEATSRVPGSPIVPIGDPMRAGVGPGAFAAGRPDTPDLTWDDRGPRLQPLRVAAGFDIAHGDPDPRGMPVLGADGAQGGTVVDAWVDRSEVLLRYLEVEVAGGRRVLLPMTLAKVGERSVKVQSILGHQFVGVPGTRLPDQVTLLEEERIGAYYGAGTLYAEPSRQEPLL</sequence>
<keyword evidence="2" id="KW-0472">Membrane</keyword>
<dbReference type="Proteomes" id="UP000676246">
    <property type="component" value="Unassembled WGS sequence"/>
</dbReference>
<evidence type="ECO:0000259" key="3">
    <source>
        <dbReference type="Pfam" id="PF03967"/>
    </source>
</evidence>
<accession>A0A940YDE7</accession>
<dbReference type="Gene3D" id="4.10.540.10">
    <property type="entry name" value="Photosynthetic reaction centre, H subunit, N-terminal domain"/>
    <property type="match status" value="1"/>
</dbReference>
<proteinExistence type="predicted"/>
<comment type="caution">
    <text evidence="5">The sequence shown here is derived from an EMBL/GenBank/DDBJ whole genome shotgun (WGS) entry which is preliminary data.</text>
</comment>
<keyword evidence="2" id="KW-1133">Transmembrane helix</keyword>
<organism evidence="5 6">
    <name type="scientific">Ideonella alba</name>
    <dbReference type="NCBI Taxonomy" id="2824118"/>
    <lineage>
        <taxon>Bacteria</taxon>
        <taxon>Pseudomonadati</taxon>
        <taxon>Pseudomonadota</taxon>
        <taxon>Betaproteobacteria</taxon>
        <taxon>Burkholderiales</taxon>
        <taxon>Sphaerotilaceae</taxon>
        <taxon>Ideonella</taxon>
    </lineage>
</organism>
<dbReference type="InterPro" id="IPR037097">
    <property type="entry name" value="Photo_RC_H_N_sf"/>
</dbReference>
<feature type="domain" description="Photosynthetic reaction centre H subunit N-terminal" evidence="3">
    <location>
        <begin position="6"/>
        <end position="140"/>
    </location>
</feature>
<dbReference type="Pfam" id="PF05239">
    <property type="entry name" value="PRC"/>
    <property type="match status" value="1"/>
</dbReference>
<evidence type="ECO:0000313" key="6">
    <source>
        <dbReference type="Proteomes" id="UP000676246"/>
    </source>
</evidence>
<feature type="domain" description="PRC-barrel" evidence="4">
    <location>
        <begin position="150"/>
        <end position="213"/>
    </location>
</feature>
<dbReference type="EMBL" id="JAGQDD010000003">
    <property type="protein sequence ID" value="MBQ0930350.1"/>
    <property type="molecule type" value="Genomic_DNA"/>
</dbReference>
<dbReference type="AlphaFoldDB" id="A0A940YDE7"/>
<dbReference type="InterPro" id="IPR014747">
    <property type="entry name" value="Bac_photo_RC_H_C"/>
</dbReference>
<dbReference type="GO" id="GO:0019684">
    <property type="term" value="P:photosynthesis, light reaction"/>
    <property type="evidence" value="ECO:0007669"/>
    <property type="project" value="InterPro"/>
</dbReference>
<keyword evidence="6" id="KW-1185">Reference proteome</keyword>
<keyword evidence="2" id="KW-0812">Transmembrane</keyword>
<dbReference type="GO" id="GO:0030077">
    <property type="term" value="C:plasma membrane light-harvesting complex"/>
    <property type="evidence" value="ECO:0007669"/>
    <property type="project" value="InterPro"/>
</dbReference>
<dbReference type="InterPro" id="IPR011033">
    <property type="entry name" value="PRC_barrel-like_sf"/>
</dbReference>
<name>A0A940YDE7_9BURK</name>
<dbReference type="InterPro" id="IPR027275">
    <property type="entry name" value="PRC-brl_dom"/>
</dbReference>
<dbReference type="Gene3D" id="3.90.50.10">
    <property type="entry name" value="Photosynthetic Reaction Center, subunit H, domain 2"/>
    <property type="match status" value="1"/>
</dbReference>
<reference evidence="5 6" key="1">
    <citation type="submission" date="2021-04" db="EMBL/GenBank/DDBJ databases">
        <title>The genome sequence of Ideonella sp. 3Y2.</title>
        <authorList>
            <person name="Liu Y."/>
        </authorList>
    </citation>
    <scope>NUCLEOTIDE SEQUENCE [LARGE SCALE GENOMIC DNA]</scope>
    <source>
        <strain evidence="5 6">3Y2</strain>
    </source>
</reference>
<evidence type="ECO:0000256" key="2">
    <source>
        <dbReference type="SAM" id="Phobius"/>
    </source>
</evidence>
<protein>
    <submittedName>
        <fullName evidence="5">Photosynthetic reaction center subunit H</fullName>
    </submittedName>
</protein>
<evidence type="ECO:0000259" key="4">
    <source>
        <dbReference type="Pfam" id="PF05239"/>
    </source>
</evidence>
<dbReference type="SUPFAM" id="SSF81490">
    <property type="entry name" value="Photosystem II reaction centre subunit H, transmembrane region"/>
    <property type="match status" value="1"/>
</dbReference>
<dbReference type="InterPro" id="IPR015810">
    <property type="entry name" value="Photo_RC_H_N"/>
</dbReference>
<dbReference type="NCBIfam" id="TIGR01150">
    <property type="entry name" value="puhA"/>
    <property type="match status" value="1"/>
</dbReference>
<evidence type="ECO:0000256" key="1">
    <source>
        <dbReference type="SAM" id="MobiDB-lite"/>
    </source>
</evidence>